<dbReference type="PANTHER" id="PTHR43158">
    <property type="entry name" value="SKFA PEPTIDE EXPORT ATP-BINDING PROTEIN SKFE"/>
    <property type="match status" value="1"/>
</dbReference>
<evidence type="ECO:0000313" key="5">
    <source>
        <dbReference type="Proteomes" id="UP000449547"/>
    </source>
</evidence>
<dbReference type="GO" id="GO:0016887">
    <property type="term" value="F:ATP hydrolysis activity"/>
    <property type="evidence" value="ECO:0007669"/>
    <property type="project" value="InterPro"/>
</dbReference>
<proteinExistence type="predicted"/>
<dbReference type="OMA" id="YLGTEWV"/>
<dbReference type="PROSITE" id="PS50893">
    <property type="entry name" value="ABC_TRANSPORTER_2"/>
    <property type="match status" value="1"/>
</dbReference>
<keyword evidence="2" id="KW-0067">ATP-binding</keyword>
<dbReference type="Gene3D" id="3.40.50.300">
    <property type="entry name" value="P-loop containing nucleotide triphosphate hydrolases"/>
    <property type="match status" value="1"/>
</dbReference>
<protein>
    <recommendedName>
        <fullName evidence="3">ABC transporter domain-containing protein</fullName>
    </recommendedName>
</protein>
<dbReference type="InterPro" id="IPR027417">
    <property type="entry name" value="P-loop_NTPase"/>
</dbReference>
<keyword evidence="5" id="KW-1185">Reference proteome</keyword>
<evidence type="ECO:0000313" key="4">
    <source>
        <dbReference type="EMBL" id="KAA8896710.1"/>
    </source>
</evidence>
<organism evidence="4 5">
    <name type="scientific">Diutina rugosa</name>
    <name type="common">Yeast</name>
    <name type="synonym">Candida rugosa</name>
    <dbReference type="NCBI Taxonomy" id="5481"/>
    <lineage>
        <taxon>Eukaryota</taxon>
        <taxon>Fungi</taxon>
        <taxon>Dikarya</taxon>
        <taxon>Ascomycota</taxon>
        <taxon>Saccharomycotina</taxon>
        <taxon>Pichiomycetes</taxon>
        <taxon>Debaryomycetaceae</taxon>
        <taxon>Diutina</taxon>
    </lineage>
</organism>
<reference evidence="4 5" key="1">
    <citation type="submission" date="2019-07" db="EMBL/GenBank/DDBJ databases">
        <title>Genome assembly of two rare yeast pathogens: Diutina rugosa and Trichomonascus ciferrii.</title>
        <authorList>
            <person name="Mixao V."/>
            <person name="Saus E."/>
            <person name="Hansen A."/>
            <person name="Lass-Flor C."/>
            <person name="Gabaldon T."/>
        </authorList>
    </citation>
    <scope>NUCLEOTIDE SEQUENCE [LARGE SCALE GENOMIC DNA]</scope>
    <source>
        <strain evidence="4 5">CBS 613</strain>
    </source>
</reference>
<dbReference type="GeneID" id="54784373"/>
<dbReference type="InterPro" id="IPR003593">
    <property type="entry name" value="AAA+_ATPase"/>
</dbReference>
<keyword evidence="1" id="KW-0547">Nucleotide-binding</keyword>
<sequence length="282" mass="32275">MTLAIETNHLSYSFGNRIGLDDITLKIPWGTTTLLVGPNGAGKSTLLKILAGKTLIPQNKLLIDGCDPFDLKAINTNTSITYLGTEWAANSVIKRDIPVSELIDSVGGDTYPERRERLMKIMDVDTRWSMLRISDGERRRVQIVMGLIKPWRLLLLDEVTVDLDVVVRQGLLKYLKDECRERQCSVVYATHIFDGLGRQWCDRLLHIVEGTIRDDIDMSTVTFTLDKLDLTDSRHLQIPYSESIHPLALNWLKKDLSERGTRDDADARLQERNRFWFNQYDA</sequence>
<evidence type="ECO:0000256" key="1">
    <source>
        <dbReference type="ARBA" id="ARBA00022741"/>
    </source>
</evidence>
<dbReference type="VEuPathDB" id="FungiDB:DIURU_005722"/>
<dbReference type="SMART" id="SM00382">
    <property type="entry name" value="AAA"/>
    <property type="match status" value="1"/>
</dbReference>
<dbReference type="Pfam" id="PF00005">
    <property type="entry name" value="ABC_tran"/>
    <property type="match status" value="1"/>
</dbReference>
<dbReference type="EMBL" id="SWFT01000163">
    <property type="protein sequence ID" value="KAA8896710.1"/>
    <property type="molecule type" value="Genomic_DNA"/>
</dbReference>
<dbReference type="OrthoDB" id="6512918at2759"/>
<dbReference type="AlphaFoldDB" id="A0A642UF43"/>
<dbReference type="InterPro" id="IPR003439">
    <property type="entry name" value="ABC_transporter-like_ATP-bd"/>
</dbReference>
<dbReference type="GO" id="GO:0005524">
    <property type="term" value="F:ATP binding"/>
    <property type="evidence" value="ECO:0007669"/>
    <property type="project" value="UniProtKB-KW"/>
</dbReference>
<evidence type="ECO:0000259" key="3">
    <source>
        <dbReference type="PROSITE" id="PS50893"/>
    </source>
</evidence>
<dbReference type="PANTHER" id="PTHR43158:SF2">
    <property type="entry name" value="SKFA PEPTIDE EXPORT ATP-BINDING PROTEIN SKFE"/>
    <property type="match status" value="1"/>
</dbReference>
<evidence type="ECO:0000256" key="2">
    <source>
        <dbReference type="ARBA" id="ARBA00022840"/>
    </source>
</evidence>
<feature type="domain" description="ABC transporter" evidence="3">
    <location>
        <begin position="5"/>
        <end position="234"/>
    </location>
</feature>
<dbReference type="Proteomes" id="UP000449547">
    <property type="component" value="Unassembled WGS sequence"/>
</dbReference>
<dbReference type="RefSeq" id="XP_034009570.1">
    <property type="nucleotide sequence ID" value="XM_034158736.1"/>
</dbReference>
<accession>A0A642UF43</accession>
<comment type="caution">
    <text evidence="4">The sequence shown here is derived from an EMBL/GenBank/DDBJ whole genome shotgun (WGS) entry which is preliminary data.</text>
</comment>
<dbReference type="SUPFAM" id="SSF52540">
    <property type="entry name" value="P-loop containing nucleoside triphosphate hydrolases"/>
    <property type="match status" value="1"/>
</dbReference>
<name>A0A642UF43_DIURU</name>
<gene>
    <name evidence="4" type="ORF">DIURU_005722</name>
</gene>